<reference evidence="1 2" key="1">
    <citation type="submission" date="2018-08" db="EMBL/GenBank/DDBJ databases">
        <title>Genome and evolution of the arbuscular mycorrhizal fungus Diversispora epigaea (formerly Glomus versiforme) and its bacterial endosymbionts.</title>
        <authorList>
            <person name="Sun X."/>
            <person name="Fei Z."/>
            <person name="Harrison M."/>
        </authorList>
    </citation>
    <scope>NUCLEOTIDE SEQUENCE [LARGE SCALE GENOMIC DNA]</scope>
    <source>
        <strain evidence="1 2">IT104</strain>
    </source>
</reference>
<evidence type="ECO:0000313" key="1">
    <source>
        <dbReference type="EMBL" id="RHZ81803.1"/>
    </source>
</evidence>
<comment type="caution">
    <text evidence="1">The sequence shown here is derived from an EMBL/GenBank/DDBJ whole genome shotgun (WGS) entry which is preliminary data.</text>
</comment>
<dbReference type="EMBL" id="PQFF01000109">
    <property type="protein sequence ID" value="RHZ81803.1"/>
    <property type="molecule type" value="Genomic_DNA"/>
</dbReference>
<name>A0A397J9X8_9GLOM</name>
<evidence type="ECO:0000313" key="2">
    <source>
        <dbReference type="Proteomes" id="UP000266861"/>
    </source>
</evidence>
<organism evidence="1 2">
    <name type="scientific">Diversispora epigaea</name>
    <dbReference type="NCBI Taxonomy" id="1348612"/>
    <lineage>
        <taxon>Eukaryota</taxon>
        <taxon>Fungi</taxon>
        <taxon>Fungi incertae sedis</taxon>
        <taxon>Mucoromycota</taxon>
        <taxon>Glomeromycotina</taxon>
        <taxon>Glomeromycetes</taxon>
        <taxon>Diversisporales</taxon>
        <taxon>Diversisporaceae</taxon>
        <taxon>Diversispora</taxon>
    </lineage>
</organism>
<dbReference type="AlphaFoldDB" id="A0A397J9X8"/>
<sequence length="101" mass="12315">MQWITTLRPTFEELEKDLEKYYIDYRDYLEYGKNKDSEIVIQIKKAEEFQQIKDQPIQQLKLQLFLIIKHIHKQFIPVDFLIIQVFQTSRIKKISKGNLKN</sequence>
<protein>
    <submittedName>
        <fullName evidence="1">Uncharacterized protein</fullName>
    </submittedName>
</protein>
<dbReference type="OrthoDB" id="2397340at2759"/>
<accession>A0A397J9X8</accession>
<proteinExistence type="predicted"/>
<gene>
    <name evidence="1" type="ORF">Glove_117g26</name>
</gene>
<keyword evidence="2" id="KW-1185">Reference proteome</keyword>
<dbReference type="Proteomes" id="UP000266861">
    <property type="component" value="Unassembled WGS sequence"/>
</dbReference>